<organism evidence="1 2">
    <name type="scientific">Chloebia gouldiae</name>
    <name type="common">Gouldian finch</name>
    <name type="synonym">Erythrura gouldiae</name>
    <dbReference type="NCBI Taxonomy" id="44316"/>
    <lineage>
        <taxon>Eukaryota</taxon>
        <taxon>Metazoa</taxon>
        <taxon>Chordata</taxon>
        <taxon>Craniata</taxon>
        <taxon>Vertebrata</taxon>
        <taxon>Euteleostomi</taxon>
        <taxon>Archelosauria</taxon>
        <taxon>Archosauria</taxon>
        <taxon>Dinosauria</taxon>
        <taxon>Saurischia</taxon>
        <taxon>Theropoda</taxon>
        <taxon>Coelurosauria</taxon>
        <taxon>Aves</taxon>
        <taxon>Neognathae</taxon>
        <taxon>Neoaves</taxon>
        <taxon>Telluraves</taxon>
        <taxon>Australaves</taxon>
        <taxon>Passeriformes</taxon>
        <taxon>Passeroidea</taxon>
        <taxon>Passeridae</taxon>
        <taxon>Chloebia</taxon>
    </lineage>
</organism>
<proteinExistence type="predicted"/>
<evidence type="ECO:0000313" key="2">
    <source>
        <dbReference type="Proteomes" id="UP000276834"/>
    </source>
</evidence>
<accession>A0A3L8SB71</accession>
<sequence length="68" mass="7439">MGWMAISLLPAFGSFIASQKELDYSRLAHAVVKMEAEASEAWAGGASRVMEPVMEPRHLHRATAKPLT</sequence>
<protein>
    <submittedName>
        <fullName evidence="1">Uncharacterized protein</fullName>
    </submittedName>
</protein>
<comment type="caution">
    <text evidence="1">The sequence shown here is derived from an EMBL/GenBank/DDBJ whole genome shotgun (WGS) entry which is preliminary data.</text>
</comment>
<reference evidence="1 2" key="1">
    <citation type="journal article" date="2018" name="Proc. R. Soc. B">
        <title>A non-coding region near Follistatin controls head colour polymorphism in the Gouldian finch.</title>
        <authorList>
            <person name="Toomey M.B."/>
            <person name="Marques C.I."/>
            <person name="Andrade P."/>
            <person name="Araujo P.M."/>
            <person name="Sabatino S."/>
            <person name="Gazda M.A."/>
            <person name="Afonso S."/>
            <person name="Lopes R.J."/>
            <person name="Corbo J.C."/>
            <person name="Carneiro M."/>
        </authorList>
    </citation>
    <scope>NUCLEOTIDE SEQUENCE [LARGE SCALE GENOMIC DNA]</scope>
    <source>
        <strain evidence="1">Red01</strain>
        <tissue evidence="1">Muscle</tissue>
    </source>
</reference>
<dbReference type="Proteomes" id="UP000276834">
    <property type="component" value="Unassembled WGS sequence"/>
</dbReference>
<name>A0A3L8SB71_CHLGU</name>
<dbReference type="AlphaFoldDB" id="A0A3L8SB71"/>
<dbReference type="EMBL" id="QUSF01000033">
    <property type="protein sequence ID" value="RLV99303.1"/>
    <property type="molecule type" value="Genomic_DNA"/>
</dbReference>
<gene>
    <name evidence="1" type="ORF">DV515_00010030</name>
</gene>
<evidence type="ECO:0000313" key="1">
    <source>
        <dbReference type="EMBL" id="RLV99303.1"/>
    </source>
</evidence>
<keyword evidence="2" id="KW-1185">Reference proteome</keyword>